<name>A0A927UD19_9FIRM</name>
<sequence>MVLKEYDGDLFSINDRDTYYAQGISADFVMKKGISVKFNMAYNTRERLVAKYGNYLNKWDSTNDNSQGFCILEDKVLNLVIKRDYRDQPTLLAVSMAFFEMRRIIISKNIKLVSMQRIGCGLEGLNWEDVKQQLEIALEDTDVTIKVYRT</sequence>
<dbReference type="InterPro" id="IPR043472">
    <property type="entry name" value="Macro_dom-like"/>
</dbReference>
<dbReference type="Gene3D" id="3.40.220.10">
    <property type="entry name" value="Leucine Aminopeptidase, subunit E, domain 1"/>
    <property type="match status" value="1"/>
</dbReference>
<dbReference type="AlphaFoldDB" id="A0A927UD19"/>
<dbReference type="PANTHER" id="PTHR12521:SF0">
    <property type="entry name" value="ADP-RIBOSE GLYCOHYDROLASE OARD1"/>
    <property type="match status" value="1"/>
</dbReference>
<dbReference type="PANTHER" id="PTHR12521">
    <property type="entry name" value="PROTEIN C6ORF130"/>
    <property type="match status" value="1"/>
</dbReference>
<dbReference type="GO" id="GO:0140291">
    <property type="term" value="P:peptidyl-glutamate ADP-deribosylation"/>
    <property type="evidence" value="ECO:0007669"/>
    <property type="project" value="TreeGrafter"/>
</dbReference>
<gene>
    <name evidence="1" type="ORF">E7272_08485</name>
</gene>
<accession>A0A927UD19</accession>
<evidence type="ECO:0008006" key="3">
    <source>
        <dbReference type="Google" id="ProtNLM"/>
    </source>
</evidence>
<dbReference type="SUPFAM" id="SSF52949">
    <property type="entry name" value="Macro domain-like"/>
    <property type="match status" value="1"/>
</dbReference>
<evidence type="ECO:0000313" key="1">
    <source>
        <dbReference type="EMBL" id="MBE5919868.1"/>
    </source>
</evidence>
<protein>
    <recommendedName>
        <fullName evidence="3">Macro domain-containing protein</fullName>
    </recommendedName>
</protein>
<comment type="caution">
    <text evidence="1">The sequence shown here is derived from an EMBL/GenBank/DDBJ whole genome shotgun (WGS) entry which is preliminary data.</text>
</comment>
<dbReference type="Proteomes" id="UP000766246">
    <property type="component" value="Unassembled WGS sequence"/>
</dbReference>
<dbReference type="InterPro" id="IPR050892">
    <property type="entry name" value="ADP-ribose_metab_enzymes"/>
</dbReference>
<proteinExistence type="predicted"/>
<reference evidence="1" key="1">
    <citation type="submission" date="2019-04" db="EMBL/GenBank/DDBJ databases">
        <title>Evolution of Biomass-Degrading Anaerobic Consortia Revealed by Metagenomics.</title>
        <authorList>
            <person name="Peng X."/>
        </authorList>
    </citation>
    <scope>NUCLEOTIDE SEQUENCE</scope>
    <source>
        <strain evidence="1">SIG311</strain>
    </source>
</reference>
<evidence type="ECO:0000313" key="2">
    <source>
        <dbReference type="Proteomes" id="UP000766246"/>
    </source>
</evidence>
<organism evidence="1 2">
    <name type="scientific">Pseudobutyrivibrio ruminis</name>
    <dbReference type="NCBI Taxonomy" id="46206"/>
    <lineage>
        <taxon>Bacteria</taxon>
        <taxon>Bacillati</taxon>
        <taxon>Bacillota</taxon>
        <taxon>Clostridia</taxon>
        <taxon>Lachnospirales</taxon>
        <taxon>Lachnospiraceae</taxon>
        <taxon>Pseudobutyrivibrio</taxon>
    </lineage>
</organism>
<dbReference type="EMBL" id="SVER01000020">
    <property type="protein sequence ID" value="MBE5919868.1"/>
    <property type="molecule type" value="Genomic_DNA"/>
</dbReference>